<sequence length="173" mass="19476">MSSSSADIDVYTCQHGGPGELTVEDKKLFVISYEHNRAAARKAQGLAQYQEVLATELVVFETLMKQNETLRKMVDSDLMKLYFGQATVCLLKTQLENARVKARMGVYIAMYLKHGENFWEMTQLDAPAQQKVLEDMYIALGQIALDTGLPRLLNQQTPCNCLEQALPALKDKK</sequence>
<reference evidence="1" key="1">
    <citation type="submission" date="2021-01" db="EMBL/GenBank/DDBJ databases">
        <authorList>
            <person name="Corre E."/>
            <person name="Pelletier E."/>
            <person name="Niang G."/>
            <person name="Scheremetjew M."/>
            <person name="Finn R."/>
            <person name="Kale V."/>
            <person name="Holt S."/>
            <person name="Cochrane G."/>
            <person name="Meng A."/>
            <person name="Brown T."/>
            <person name="Cohen L."/>
        </authorList>
    </citation>
    <scope>NUCLEOTIDE SEQUENCE</scope>
    <source>
        <strain evidence="1">CCMP127</strain>
    </source>
</reference>
<dbReference type="EMBL" id="HBIM01013477">
    <property type="protein sequence ID" value="CAE0413658.1"/>
    <property type="molecule type" value="Transcribed_RNA"/>
</dbReference>
<gene>
    <name evidence="1" type="ORF">ACOF00016_LOCUS10909</name>
</gene>
<proteinExistence type="predicted"/>
<accession>A0A7S3L8X6</accession>
<dbReference type="AlphaFoldDB" id="A0A7S3L8X6"/>
<evidence type="ECO:0000313" key="1">
    <source>
        <dbReference type="EMBL" id="CAE0413658.1"/>
    </source>
</evidence>
<protein>
    <submittedName>
        <fullName evidence="1">Uncharacterized protein</fullName>
    </submittedName>
</protein>
<name>A0A7S3L8X6_9STRA</name>
<organism evidence="1">
    <name type="scientific">Amphora coffeiformis</name>
    <dbReference type="NCBI Taxonomy" id="265554"/>
    <lineage>
        <taxon>Eukaryota</taxon>
        <taxon>Sar</taxon>
        <taxon>Stramenopiles</taxon>
        <taxon>Ochrophyta</taxon>
        <taxon>Bacillariophyta</taxon>
        <taxon>Bacillariophyceae</taxon>
        <taxon>Bacillariophycidae</taxon>
        <taxon>Thalassiophysales</taxon>
        <taxon>Catenulaceae</taxon>
        <taxon>Amphora</taxon>
    </lineage>
</organism>